<evidence type="ECO:0000313" key="2">
    <source>
        <dbReference type="EMBL" id="KAF4617358.1"/>
    </source>
</evidence>
<evidence type="ECO:0000313" key="3">
    <source>
        <dbReference type="Proteomes" id="UP000521872"/>
    </source>
</evidence>
<feature type="compositionally biased region" description="Basic residues" evidence="1">
    <location>
        <begin position="136"/>
        <end position="147"/>
    </location>
</feature>
<feature type="region of interest" description="Disordered" evidence="1">
    <location>
        <begin position="351"/>
        <end position="402"/>
    </location>
</feature>
<proteinExistence type="predicted"/>
<evidence type="ECO:0000256" key="1">
    <source>
        <dbReference type="SAM" id="MobiDB-lite"/>
    </source>
</evidence>
<comment type="caution">
    <text evidence="2">The sequence shown here is derived from an EMBL/GenBank/DDBJ whole genome shotgun (WGS) entry which is preliminary data.</text>
</comment>
<reference evidence="2 3" key="1">
    <citation type="submission" date="2019-12" db="EMBL/GenBank/DDBJ databases">
        <authorList>
            <person name="Floudas D."/>
            <person name="Bentzer J."/>
            <person name="Ahren D."/>
            <person name="Johansson T."/>
            <person name="Persson P."/>
            <person name="Tunlid A."/>
        </authorList>
    </citation>
    <scope>NUCLEOTIDE SEQUENCE [LARGE SCALE GENOMIC DNA]</scope>
    <source>
        <strain evidence="2 3">CBS 102.39</strain>
    </source>
</reference>
<feature type="region of interest" description="Disordered" evidence="1">
    <location>
        <begin position="1"/>
        <end position="102"/>
    </location>
</feature>
<feature type="compositionally biased region" description="Polar residues" evidence="1">
    <location>
        <begin position="323"/>
        <end position="334"/>
    </location>
</feature>
<sequence length="520" mass="56431">MSDSTAARPKPRPKPKPKPKANALPESSATPSEASGSSLSIPQASSNPATRYAIDIDDSDDMFIQANKSQKEVSSDSDDALLSPSKRKKKRKQETTHVPLWQKHKDITRLLSQDLSDDSDLEILGGSTTPNASKSNGKRKRKERSRSRSITPPPALPEEQIKQAKAVVRNALQLPARAPSPMFDGDESTDTIVFQPELTAIANGLRGQSVSNSTPAPEPANEDNLLLTIKFKRHPLSPHANEPDQEWQYKIERSDSFHDLFEAVAEDASIQQENLIMTYLGKRFFASVTPEILRIWTETADMVAYEKTTYEYIHDNPAIPRYTPSQALPATPGSSRPALKPFMETIEIDSNSDDEDVSNILGPGGLGYSAPSLSPSPPSVHSHSQSQGQTQTHESDAEPESDTLRLTLRSASTQKDITLTVRSTAKCGAIVKAFLKKAGLSDQYPNAGSDEPPPAPAPQPKRKGGRKSKATLAAEAAALIAAAAPQKDPRLYIEGEKIDHDAVIGQQDVEDGDMVEVVGL</sequence>
<organism evidence="2 3">
    <name type="scientific">Agrocybe pediades</name>
    <dbReference type="NCBI Taxonomy" id="84607"/>
    <lineage>
        <taxon>Eukaryota</taxon>
        <taxon>Fungi</taxon>
        <taxon>Dikarya</taxon>
        <taxon>Basidiomycota</taxon>
        <taxon>Agaricomycotina</taxon>
        <taxon>Agaricomycetes</taxon>
        <taxon>Agaricomycetidae</taxon>
        <taxon>Agaricales</taxon>
        <taxon>Agaricineae</taxon>
        <taxon>Strophariaceae</taxon>
        <taxon>Agrocybe</taxon>
    </lineage>
</organism>
<feature type="region of interest" description="Disordered" evidence="1">
    <location>
        <begin position="120"/>
        <end position="160"/>
    </location>
</feature>
<feature type="region of interest" description="Disordered" evidence="1">
    <location>
        <begin position="443"/>
        <end position="470"/>
    </location>
</feature>
<dbReference type="Gene3D" id="3.10.20.90">
    <property type="entry name" value="Phosphatidylinositol 3-kinase Catalytic Subunit, Chain A, domain 1"/>
    <property type="match status" value="1"/>
</dbReference>
<gene>
    <name evidence="2" type="ORF">D9613_005828</name>
</gene>
<feature type="compositionally biased region" description="Basic residues" evidence="1">
    <location>
        <begin position="9"/>
        <end position="19"/>
    </location>
</feature>
<protein>
    <recommendedName>
        <fullName evidence="4">Rad60/SUMO-like domain-containing protein</fullName>
    </recommendedName>
</protein>
<feature type="region of interest" description="Disordered" evidence="1">
    <location>
        <begin position="316"/>
        <end position="338"/>
    </location>
</feature>
<dbReference type="PANTHER" id="PTHR48148">
    <property type="entry name" value="KERATINOCYTE PROLINE-RICH PROTEIN"/>
    <property type="match status" value="1"/>
</dbReference>
<keyword evidence="3" id="KW-1185">Reference proteome</keyword>
<name>A0A8H4QV14_9AGAR</name>
<evidence type="ECO:0008006" key="4">
    <source>
        <dbReference type="Google" id="ProtNLM"/>
    </source>
</evidence>
<dbReference type="EMBL" id="JAACJL010000030">
    <property type="protein sequence ID" value="KAF4617358.1"/>
    <property type="molecule type" value="Genomic_DNA"/>
</dbReference>
<feature type="compositionally biased region" description="Basic residues" evidence="1">
    <location>
        <begin position="460"/>
        <end position="469"/>
    </location>
</feature>
<dbReference type="Proteomes" id="UP000521872">
    <property type="component" value="Unassembled WGS sequence"/>
</dbReference>
<feature type="compositionally biased region" description="Low complexity" evidence="1">
    <location>
        <begin position="368"/>
        <end position="389"/>
    </location>
</feature>
<feature type="compositionally biased region" description="Low complexity" evidence="1">
    <location>
        <begin position="24"/>
        <end position="40"/>
    </location>
</feature>
<dbReference type="PANTHER" id="PTHR48148:SF3">
    <property type="entry name" value="KERATINOCYTE PROLINE-RICH PROTEIN"/>
    <property type="match status" value="1"/>
</dbReference>
<dbReference type="AlphaFoldDB" id="A0A8H4QV14"/>
<accession>A0A8H4QV14</accession>